<dbReference type="OrthoDB" id="5344325at2759"/>
<evidence type="ECO:0000256" key="4">
    <source>
        <dbReference type="ARBA" id="ARBA00023242"/>
    </source>
</evidence>
<dbReference type="InterPro" id="IPR001138">
    <property type="entry name" value="Zn2Cys6_DnaBD"/>
</dbReference>
<dbReference type="AlphaFoldDB" id="A0A0F4Z3E5"/>
<keyword evidence="1" id="KW-0805">Transcription regulation</keyword>
<evidence type="ECO:0000256" key="1">
    <source>
        <dbReference type="ARBA" id="ARBA00023015"/>
    </source>
</evidence>
<dbReference type="EMBL" id="LASV01000056">
    <property type="protein sequence ID" value="KKA24616.1"/>
    <property type="molecule type" value="Genomic_DNA"/>
</dbReference>
<organism evidence="7 8">
    <name type="scientific">Rasamsonia emersonii (strain ATCC 16479 / CBS 393.64 / IMI 116815)</name>
    <dbReference type="NCBI Taxonomy" id="1408163"/>
    <lineage>
        <taxon>Eukaryota</taxon>
        <taxon>Fungi</taxon>
        <taxon>Dikarya</taxon>
        <taxon>Ascomycota</taxon>
        <taxon>Pezizomycotina</taxon>
        <taxon>Eurotiomycetes</taxon>
        <taxon>Eurotiomycetidae</taxon>
        <taxon>Eurotiales</taxon>
        <taxon>Trichocomaceae</taxon>
        <taxon>Rasamsonia</taxon>
    </lineage>
</organism>
<dbReference type="InterPro" id="IPR036864">
    <property type="entry name" value="Zn2-C6_fun-type_DNA-bd_sf"/>
</dbReference>
<dbReference type="Gene3D" id="4.10.240.10">
    <property type="entry name" value="Zn(2)-C6 fungal-type DNA-binding domain"/>
    <property type="match status" value="1"/>
</dbReference>
<dbReference type="PROSITE" id="PS50048">
    <property type="entry name" value="ZN2_CY6_FUNGAL_2"/>
    <property type="match status" value="1"/>
</dbReference>
<feature type="domain" description="Zn(2)-C6 fungal-type" evidence="6">
    <location>
        <begin position="26"/>
        <end position="57"/>
    </location>
</feature>
<keyword evidence="8" id="KW-1185">Reference proteome</keyword>
<dbReference type="InterPro" id="IPR053178">
    <property type="entry name" value="Osmoadaptation_assoc"/>
</dbReference>
<evidence type="ECO:0000256" key="3">
    <source>
        <dbReference type="ARBA" id="ARBA00023163"/>
    </source>
</evidence>
<evidence type="ECO:0000256" key="2">
    <source>
        <dbReference type="ARBA" id="ARBA00023125"/>
    </source>
</evidence>
<dbReference type="GO" id="GO:0003677">
    <property type="term" value="F:DNA binding"/>
    <property type="evidence" value="ECO:0007669"/>
    <property type="project" value="UniProtKB-KW"/>
</dbReference>
<dbReference type="GO" id="GO:0008270">
    <property type="term" value="F:zinc ion binding"/>
    <property type="evidence" value="ECO:0007669"/>
    <property type="project" value="InterPro"/>
</dbReference>
<dbReference type="Proteomes" id="UP000053958">
    <property type="component" value="Unassembled WGS sequence"/>
</dbReference>
<evidence type="ECO:0000256" key="5">
    <source>
        <dbReference type="SAM" id="MobiDB-lite"/>
    </source>
</evidence>
<proteinExistence type="predicted"/>
<sequence>MGDGQPSDHEASRPPRTGKKFRRTLSCLNCQKRKVKCDRVKPCRACCSRGAPSECEYGTTKKDLHFIEQSDLIEKLRQRCKQLEEQLTEAKDATKTSNGQSAIPTPNSSEGKQASRAVTQMRKLAMKPGTTAEQTQSVIPTPPSSGKALLEVFLGDLVEAFSPQSSVYYGTGFDIRAAAEMRIFSPLLSSAFEAAALVFVSKRDKNPKIETVGNAQYSGVLKLLQKAVDDPEQRKSTEVLAVVVLFAIIEVRPSTASQFLSRLVTLTACHQAFKHSVKDALLNHQRGGLELMRLRTPYRHRVGLDKSLTGVILTGIVQVTSTIVSRCPTFLANPDWITVPWPENGPPKDILHRLLDIAVEIPAYLAAWDNFKAGLKRGSIATPEAIESSQAALWETATELDRRLQLWESIHASSYPMGYMREVFEDTVHSSENDLDGNLYTFPRFQCRNLATGEMVTPPNLVYPDQLLLLSMCLYWALRLVVTAVDDSGLVVAVLSPHERYQLACDICRSMNYYVRTSPGLLILRIMFPLRVAFDTFSDGMPEKKFVQELFLYIGNKFRFQVFKNACTDSAVHGRGV</sequence>
<dbReference type="PANTHER" id="PTHR38111">
    <property type="entry name" value="ZN(2)-C6 FUNGAL-TYPE DOMAIN-CONTAINING PROTEIN-RELATED"/>
    <property type="match status" value="1"/>
</dbReference>
<keyword evidence="3" id="KW-0804">Transcription</keyword>
<comment type="caution">
    <text evidence="7">The sequence shown here is derived from an EMBL/GenBank/DDBJ whole genome shotgun (WGS) entry which is preliminary data.</text>
</comment>
<keyword evidence="4" id="KW-0539">Nucleus</keyword>
<evidence type="ECO:0000259" key="6">
    <source>
        <dbReference type="PROSITE" id="PS50048"/>
    </source>
</evidence>
<name>A0A0F4Z3E5_RASE3</name>
<dbReference type="SMART" id="SM00066">
    <property type="entry name" value="GAL4"/>
    <property type="match status" value="1"/>
</dbReference>
<dbReference type="GO" id="GO:0000981">
    <property type="term" value="F:DNA-binding transcription factor activity, RNA polymerase II-specific"/>
    <property type="evidence" value="ECO:0007669"/>
    <property type="project" value="InterPro"/>
</dbReference>
<keyword evidence="2" id="KW-0238">DNA-binding</keyword>
<dbReference type="GeneID" id="25313714"/>
<dbReference type="CDD" id="cd00067">
    <property type="entry name" value="GAL4"/>
    <property type="match status" value="1"/>
</dbReference>
<dbReference type="Pfam" id="PF00172">
    <property type="entry name" value="Zn_clus"/>
    <property type="match status" value="1"/>
</dbReference>
<reference evidence="7 8" key="1">
    <citation type="submission" date="2015-04" db="EMBL/GenBank/DDBJ databases">
        <authorList>
            <person name="Heijne W.H."/>
            <person name="Fedorova N.D."/>
            <person name="Nierman W.C."/>
            <person name="Vollebregt A.W."/>
            <person name="Zhao Z."/>
            <person name="Wu L."/>
            <person name="Kumar M."/>
            <person name="Stam H."/>
            <person name="van den Berg M.A."/>
            <person name="Pel H.J."/>
        </authorList>
    </citation>
    <scope>NUCLEOTIDE SEQUENCE [LARGE SCALE GENOMIC DNA]</scope>
    <source>
        <strain evidence="7 8">CBS 393.64</strain>
    </source>
</reference>
<protein>
    <submittedName>
        <fullName evidence="7">C6 finger domain protein</fullName>
    </submittedName>
</protein>
<evidence type="ECO:0000313" key="8">
    <source>
        <dbReference type="Proteomes" id="UP000053958"/>
    </source>
</evidence>
<dbReference type="SUPFAM" id="SSF57701">
    <property type="entry name" value="Zn2/Cys6 DNA-binding domain"/>
    <property type="match status" value="1"/>
</dbReference>
<accession>A0A0F4Z3E5</accession>
<gene>
    <name evidence="7" type="ORF">T310_1363</name>
</gene>
<dbReference type="STRING" id="1408163.A0A0F4Z3E5"/>
<dbReference type="RefSeq" id="XP_013331228.1">
    <property type="nucleotide sequence ID" value="XM_013475774.1"/>
</dbReference>
<dbReference type="PANTHER" id="PTHR38111:SF2">
    <property type="entry name" value="FINGER DOMAIN PROTEIN, PUTATIVE (AFU_ORTHOLOGUE AFUA_1G01560)-RELATED"/>
    <property type="match status" value="1"/>
</dbReference>
<evidence type="ECO:0000313" key="7">
    <source>
        <dbReference type="EMBL" id="KKA24616.1"/>
    </source>
</evidence>
<feature type="compositionally biased region" description="Polar residues" evidence="5">
    <location>
        <begin position="95"/>
        <end position="116"/>
    </location>
</feature>
<feature type="region of interest" description="Disordered" evidence="5">
    <location>
        <begin position="89"/>
        <end position="116"/>
    </location>
</feature>